<organism evidence="3 4">
    <name type="scientific">Fodinibius halophilus</name>
    <dbReference type="NCBI Taxonomy" id="1736908"/>
    <lineage>
        <taxon>Bacteria</taxon>
        <taxon>Pseudomonadati</taxon>
        <taxon>Balneolota</taxon>
        <taxon>Balneolia</taxon>
        <taxon>Balneolales</taxon>
        <taxon>Balneolaceae</taxon>
        <taxon>Fodinibius</taxon>
    </lineage>
</organism>
<keyword evidence="1" id="KW-0812">Transmembrane</keyword>
<dbReference type="RefSeq" id="WP_165267834.1">
    <property type="nucleotide sequence ID" value="NZ_JAALLS010000008.1"/>
</dbReference>
<keyword evidence="4" id="KW-1185">Reference proteome</keyword>
<dbReference type="InterPro" id="IPR025646">
    <property type="entry name" value="DUF4350"/>
</dbReference>
<reference evidence="3 4" key="1">
    <citation type="submission" date="2020-02" db="EMBL/GenBank/DDBJ databases">
        <title>Aliifodinibius halophilus 2W32, complete genome.</title>
        <authorList>
            <person name="Li Y."/>
            <person name="Wu S."/>
        </authorList>
    </citation>
    <scope>NUCLEOTIDE SEQUENCE [LARGE SCALE GENOMIC DNA]</scope>
    <source>
        <strain evidence="3 4">2W32</strain>
    </source>
</reference>
<dbReference type="AlphaFoldDB" id="A0A6M1SXZ8"/>
<feature type="domain" description="DUF4350" evidence="2">
    <location>
        <begin position="77"/>
        <end position="228"/>
    </location>
</feature>
<sequence>MKKKHLYISILIITVVGYLLVQWAQPKPIDWSPSYSGLAKKPYGCFITRNVLDNIFPDHPIHYRNKPIFKSRDTASYQNEIYINSSFSPDRYEAEILLERLRSGKTIFISAHKLEGPLADSLDLKVSRPHLFSAPALDTKLDSLGVKFAHSKSSYQGQWYFPKMLASSYFTDFDSSATTIMGRNENKETNFIKVEEGEGELYVHSVPYVFTNYFMREYPSAQYAARVLSHLPPAPTIWDEYNKDGRMINTSPLRYVVSHPYLKWAWITALFGLTLFLLFRAKRRQRIIPVIKQPQNTTVEFTKTIGRLYHQNGDHKGLASKRIRYLLEHIREDLNLDTQNINDEFLKHLSRRSGADSDTVQTLFDFIDRIQHKKEISSDHLWHLNKHIETFYQQSSR</sequence>
<evidence type="ECO:0000313" key="4">
    <source>
        <dbReference type="Proteomes" id="UP000479132"/>
    </source>
</evidence>
<evidence type="ECO:0000259" key="2">
    <source>
        <dbReference type="Pfam" id="PF14258"/>
    </source>
</evidence>
<keyword evidence="1" id="KW-0472">Membrane</keyword>
<accession>A0A6M1SXZ8</accession>
<evidence type="ECO:0000313" key="3">
    <source>
        <dbReference type="EMBL" id="NGP88276.1"/>
    </source>
</evidence>
<dbReference type="Pfam" id="PF14258">
    <property type="entry name" value="DUF4350"/>
    <property type="match status" value="1"/>
</dbReference>
<dbReference type="EMBL" id="JAALLS010000008">
    <property type="protein sequence ID" value="NGP88276.1"/>
    <property type="molecule type" value="Genomic_DNA"/>
</dbReference>
<evidence type="ECO:0000256" key="1">
    <source>
        <dbReference type="SAM" id="Phobius"/>
    </source>
</evidence>
<name>A0A6M1SXZ8_9BACT</name>
<gene>
    <name evidence="3" type="ORF">G3569_07905</name>
</gene>
<dbReference type="Proteomes" id="UP000479132">
    <property type="component" value="Unassembled WGS sequence"/>
</dbReference>
<protein>
    <recommendedName>
        <fullName evidence="2">DUF4350 domain-containing protein</fullName>
    </recommendedName>
</protein>
<keyword evidence="1" id="KW-1133">Transmembrane helix</keyword>
<proteinExistence type="predicted"/>
<feature type="transmembrane region" description="Helical" evidence="1">
    <location>
        <begin position="7"/>
        <end position="24"/>
    </location>
</feature>
<feature type="transmembrane region" description="Helical" evidence="1">
    <location>
        <begin position="261"/>
        <end position="279"/>
    </location>
</feature>
<comment type="caution">
    <text evidence="3">The sequence shown here is derived from an EMBL/GenBank/DDBJ whole genome shotgun (WGS) entry which is preliminary data.</text>
</comment>